<dbReference type="SUPFAM" id="SSF51161">
    <property type="entry name" value="Trimeric LpxA-like enzymes"/>
    <property type="match status" value="1"/>
</dbReference>
<comment type="similarity">
    <text evidence="1">Belongs to the transferase hexapeptide repeat family.</text>
</comment>
<dbReference type="InterPro" id="IPR050179">
    <property type="entry name" value="Trans_hexapeptide_repeat"/>
</dbReference>
<sequence>MATGSADSAAHRGPGAGRARHHGGRPGHHCRLHRLAPTGGVCYFCYFRTFCFLTVHISSSSPAPALTRPPELVVPRQLAIFGAGGLGREILVLVRQLNALRPTWELTGFYDDQPPATDLIHGLRYLGTAHDLNATPTPLAVAVAVGSSRSRAAVVGRLTSPWLSFPTLIHPGVSTESFQHLHIGPGCLITQGCVLTTDIRLGRHVLLNLGCTVGHDAVLDDFCSLMPHANVGGAAHLAEGVYLGTNATVLNQVRVGARTVLGAGAVAIRDLPADCTAVGVPARILTPPVTR</sequence>
<evidence type="ECO:0000256" key="1">
    <source>
        <dbReference type="ARBA" id="ARBA00007274"/>
    </source>
</evidence>
<evidence type="ECO:0000256" key="2">
    <source>
        <dbReference type="PIRSR" id="PIRSR620019-1"/>
    </source>
</evidence>
<name>A0A418QRD6_9BACT</name>
<dbReference type="OrthoDB" id="708224at2"/>
<dbReference type="InterPro" id="IPR041561">
    <property type="entry name" value="PglD_N"/>
</dbReference>
<dbReference type="Gene3D" id="3.40.50.20">
    <property type="match status" value="1"/>
</dbReference>
<comment type="caution">
    <text evidence="6">The sequence shown here is derived from an EMBL/GenBank/DDBJ whole genome shotgun (WGS) entry which is preliminary data.</text>
</comment>
<dbReference type="InterPro" id="IPR011004">
    <property type="entry name" value="Trimer_LpxA-like_sf"/>
</dbReference>
<evidence type="ECO:0000313" key="6">
    <source>
        <dbReference type="EMBL" id="RIY07714.1"/>
    </source>
</evidence>
<accession>A0A418QRD6</accession>
<reference evidence="6 7" key="1">
    <citation type="submission" date="2018-09" db="EMBL/GenBank/DDBJ databases">
        <authorList>
            <person name="Zeman M."/>
            <person name="Pardy F."/>
        </authorList>
    </citation>
    <scope>NUCLEOTIDE SEQUENCE [LARGE SCALE GENOMIC DNA]</scope>
    <source>
        <strain evidence="6 7">CCM 8852</strain>
    </source>
</reference>
<keyword evidence="6" id="KW-0808">Transferase</keyword>
<dbReference type="CDD" id="cd03360">
    <property type="entry name" value="LbH_AT_putative"/>
    <property type="match status" value="1"/>
</dbReference>
<dbReference type="Gene3D" id="2.160.10.10">
    <property type="entry name" value="Hexapeptide repeat proteins"/>
    <property type="match status" value="1"/>
</dbReference>
<dbReference type="Proteomes" id="UP000284250">
    <property type="component" value="Unassembled WGS sequence"/>
</dbReference>
<keyword evidence="7" id="KW-1185">Reference proteome</keyword>
<dbReference type="AlphaFoldDB" id="A0A418QRD6"/>
<dbReference type="NCBIfam" id="TIGR03570">
    <property type="entry name" value="NeuD_NnaD"/>
    <property type="match status" value="1"/>
</dbReference>
<feature type="region of interest" description="Disordered" evidence="4">
    <location>
        <begin position="1"/>
        <end position="27"/>
    </location>
</feature>
<evidence type="ECO:0000256" key="3">
    <source>
        <dbReference type="PIRSR" id="PIRSR620019-2"/>
    </source>
</evidence>
<dbReference type="GO" id="GO:0016740">
    <property type="term" value="F:transferase activity"/>
    <property type="evidence" value="ECO:0007669"/>
    <property type="project" value="UniProtKB-KW"/>
</dbReference>
<dbReference type="InterPro" id="IPR020019">
    <property type="entry name" value="AcTrfase_PglD-like"/>
</dbReference>
<proteinExistence type="inferred from homology"/>
<evidence type="ECO:0000313" key="7">
    <source>
        <dbReference type="Proteomes" id="UP000284250"/>
    </source>
</evidence>
<dbReference type="Pfam" id="PF17836">
    <property type="entry name" value="PglD_N"/>
    <property type="match status" value="1"/>
</dbReference>
<organism evidence="6 7">
    <name type="scientific">Hymenobacter rubripertinctus</name>
    <dbReference type="NCBI Taxonomy" id="2029981"/>
    <lineage>
        <taxon>Bacteria</taxon>
        <taxon>Pseudomonadati</taxon>
        <taxon>Bacteroidota</taxon>
        <taxon>Cytophagia</taxon>
        <taxon>Cytophagales</taxon>
        <taxon>Hymenobacteraceae</taxon>
        <taxon>Hymenobacter</taxon>
    </lineage>
</organism>
<dbReference type="EMBL" id="QYCN01000027">
    <property type="protein sequence ID" value="RIY07714.1"/>
    <property type="molecule type" value="Genomic_DNA"/>
</dbReference>
<evidence type="ECO:0000259" key="5">
    <source>
        <dbReference type="Pfam" id="PF17836"/>
    </source>
</evidence>
<feature type="domain" description="PglD N-terminal" evidence="5">
    <location>
        <begin position="77"/>
        <end position="157"/>
    </location>
</feature>
<feature type="site" description="Increases basicity of active site His" evidence="2">
    <location>
        <position position="216"/>
    </location>
</feature>
<feature type="binding site" evidence="3">
    <location>
        <position position="146"/>
    </location>
    <ligand>
        <name>substrate</name>
    </ligand>
</feature>
<feature type="compositionally biased region" description="Basic residues" evidence="4">
    <location>
        <begin position="18"/>
        <end position="27"/>
    </location>
</feature>
<protein>
    <submittedName>
        <fullName evidence="6">Acetyltransferase</fullName>
    </submittedName>
</protein>
<reference evidence="6 7" key="2">
    <citation type="submission" date="2019-01" db="EMBL/GenBank/DDBJ databases">
        <title>Hymenobacter humicola sp. nov., isolated from soils in Antarctica.</title>
        <authorList>
            <person name="Sedlacek I."/>
            <person name="Holochova P."/>
            <person name="Kralova S."/>
            <person name="Pantucek R."/>
            <person name="Stankova E."/>
            <person name="Vrbovska V."/>
            <person name="Kristofova L."/>
            <person name="Svec P."/>
            <person name="Busse H.-J."/>
        </authorList>
    </citation>
    <scope>NUCLEOTIDE SEQUENCE [LARGE SCALE GENOMIC DNA]</scope>
    <source>
        <strain evidence="6 7">CCM 8852</strain>
    </source>
</reference>
<dbReference type="PANTHER" id="PTHR43300:SF7">
    <property type="entry name" value="UDP-N-ACETYLBACILLOSAMINE N-ACETYLTRANSFERASE"/>
    <property type="match status" value="1"/>
</dbReference>
<dbReference type="PANTHER" id="PTHR43300">
    <property type="entry name" value="ACETYLTRANSFERASE"/>
    <property type="match status" value="1"/>
</dbReference>
<evidence type="ECO:0000256" key="4">
    <source>
        <dbReference type="SAM" id="MobiDB-lite"/>
    </source>
</evidence>
<feature type="active site" description="Proton acceptor" evidence="2">
    <location>
        <position position="215"/>
    </location>
</feature>
<gene>
    <name evidence="6" type="ORF">D0T11_15790</name>
</gene>